<comment type="subcellular location">
    <subcellularLocation>
        <location evidence="1">Nucleus</location>
    </subcellularLocation>
</comment>
<dbReference type="InterPro" id="IPR037496">
    <property type="entry name" value="BEND6-like"/>
</dbReference>
<organism evidence="7 8">
    <name type="scientific">Nicrophorus vespilloides</name>
    <name type="common">Boreal carrion beetle</name>
    <dbReference type="NCBI Taxonomy" id="110193"/>
    <lineage>
        <taxon>Eukaryota</taxon>
        <taxon>Metazoa</taxon>
        <taxon>Ecdysozoa</taxon>
        <taxon>Arthropoda</taxon>
        <taxon>Hexapoda</taxon>
        <taxon>Insecta</taxon>
        <taxon>Pterygota</taxon>
        <taxon>Neoptera</taxon>
        <taxon>Endopterygota</taxon>
        <taxon>Coleoptera</taxon>
        <taxon>Polyphaga</taxon>
        <taxon>Staphyliniformia</taxon>
        <taxon>Silphidae</taxon>
        <taxon>Nicrophorinae</taxon>
        <taxon>Nicrophorus</taxon>
    </lineage>
</organism>
<reference evidence="8" key="1">
    <citation type="submission" date="2025-08" db="UniProtKB">
        <authorList>
            <consortium name="RefSeq"/>
        </authorList>
    </citation>
    <scope>IDENTIFICATION</scope>
    <source>
        <tissue evidence="8">Whole Larva</tissue>
    </source>
</reference>
<dbReference type="PANTHER" id="PTHR35346">
    <property type="entry name" value="BEN DOMAIN-CONTAINING PROTEIN 6"/>
    <property type="match status" value="1"/>
</dbReference>
<dbReference type="PANTHER" id="PTHR35346:SF1">
    <property type="entry name" value="BEN DOMAIN-CONTAINING PROTEIN 6"/>
    <property type="match status" value="1"/>
</dbReference>
<keyword evidence="2" id="KW-0678">Repressor</keyword>
<dbReference type="RefSeq" id="XP_017773805.1">
    <property type="nucleotide sequence ID" value="XM_017918316.1"/>
</dbReference>
<evidence type="ECO:0000256" key="1">
    <source>
        <dbReference type="ARBA" id="ARBA00004123"/>
    </source>
</evidence>
<keyword evidence="3" id="KW-0805">Transcription regulation</keyword>
<dbReference type="SMART" id="SM01025">
    <property type="entry name" value="BEN"/>
    <property type="match status" value="2"/>
</dbReference>
<keyword evidence="4" id="KW-0804">Transcription</keyword>
<proteinExistence type="predicted"/>
<evidence type="ECO:0000259" key="6">
    <source>
        <dbReference type="PROSITE" id="PS51457"/>
    </source>
</evidence>
<evidence type="ECO:0000256" key="3">
    <source>
        <dbReference type="ARBA" id="ARBA00023015"/>
    </source>
</evidence>
<evidence type="ECO:0000256" key="5">
    <source>
        <dbReference type="ARBA" id="ARBA00023242"/>
    </source>
</evidence>
<evidence type="ECO:0000313" key="8">
    <source>
        <dbReference type="RefSeq" id="XP_017773805.1"/>
    </source>
</evidence>
<dbReference type="Pfam" id="PF10523">
    <property type="entry name" value="BEN"/>
    <property type="match status" value="2"/>
</dbReference>
<keyword evidence="7" id="KW-1185">Reference proteome</keyword>
<dbReference type="Proteomes" id="UP000695000">
    <property type="component" value="Unplaced"/>
</dbReference>
<dbReference type="InterPro" id="IPR018379">
    <property type="entry name" value="BEN_domain"/>
</dbReference>
<dbReference type="PROSITE" id="PS51457">
    <property type="entry name" value="BEN"/>
    <property type="match status" value="1"/>
</dbReference>
<sequence length="378" mass="42795">MELNEMGLNMDVDVQLDDTDLDINMDDVAPIISPDHSHVLVESVHDSTTYYRIIDYCNVVLLGHGKCYDITQDLTIISTMIMTSNDPSQLKAFMAVLLSDDAREDVSDSAAQFPVASTSYECIARPSRNLTKENIPMITFGPNMTAIAEATILKIDWRDFKLAIHTLLNGVFGERFLAIQSLTGRIGPKGALDPRKIEDITSVVSHYCDVPVERVRDVIKRRCQSAHKKRDNRMARGKEAADLHRIRVEMTEILAEIRHESYSQTNSIQMVSFGENNTTIPKLCMSRVIWNKYKLATCGLAYSAFSPETLGTHSLSGKNFWKRQLDKNKVADIIHVVEIMCKATKKEVQDAISDHCNVEYKKYTLPYKRELEALMRIS</sequence>
<evidence type="ECO:0000256" key="2">
    <source>
        <dbReference type="ARBA" id="ARBA00022491"/>
    </source>
</evidence>
<accession>A0ABM1MGV5</accession>
<keyword evidence="5" id="KW-0539">Nucleus</keyword>
<evidence type="ECO:0000313" key="7">
    <source>
        <dbReference type="Proteomes" id="UP000695000"/>
    </source>
</evidence>
<dbReference type="GeneID" id="108560671"/>
<evidence type="ECO:0000256" key="4">
    <source>
        <dbReference type="ARBA" id="ARBA00023163"/>
    </source>
</evidence>
<dbReference type="Gene3D" id="1.10.10.2590">
    <property type="entry name" value="BEN domain"/>
    <property type="match status" value="2"/>
</dbReference>
<name>A0ABM1MGV5_NICVS</name>
<gene>
    <name evidence="8" type="primary">LOC108560671</name>
</gene>
<protein>
    <submittedName>
        <fullName evidence="8">Uncharacterized protein LOC108560671</fullName>
    </submittedName>
</protein>
<feature type="domain" description="BEN" evidence="6">
    <location>
        <begin position="275"/>
        <end position="363"/>
    </location>
</feature>